<dbReference type="EMBL" id="KB298257">
    <property type="protein sequence ID" value="ELU09392.1"/>
    <property type="molecule type" value="Genomic_DNA"/>
</dbReference>
<sequence>MRTPKTIPAGFISSVPQSDDIESVRPDDGKIWTTTKASKPEIIIALVSAGEEGVLLGRLLVKGDMPGVTVFVKTSENDDFKPVSTKEDQQPKVFESAEGGLINAVMPSKLMATAVKIVPVITEEGAQTISVEDISLFACFTEEFTSVTTTTTGATTTEKTTTKVTSAGTTVTTVIATTTPTVTTAATTATEATEGTTTPAPTQATPACPVKDGMSTPTLISDEHITSTPDSDTIKNVRPGSGSKWEEDADKEPTITVTLVDEDEDPVPIGVIKVTGNVPSFTVLYQTADDELTPVTKPGSKEPQ</sequence>
<feature type="non-terminal residue" evidence="2">
    <location>
        <position position="304"/>
    </location>
</feature>
<name>R7UZJ7_CAPTE</name>
<reference evidence="4" key="1">
    <citation type="submission" date="2012-12" db="EMBL/GenBank/DDBJ databases">
        <authorList>
            <person name="Hellsten U."/>
            <person name="Grimwood J."/>
            <person name="Chapman J.A."/>
            <person name="Shapiro H."/>
            <person name="Aerts A."/>
            <person name="Otillar R.P."/>
            <person name="Terry A.Y."/>
            <person name="Boore J.L."/>
            <person name="Simakov O."/>
            <person name="Marletaz F."/>
            <person name="Cho S.-J."/>
            <person name="Edsinger-Gonzales E."/>
            <person name="Havlak P."/>
            <person name="Kuo D.-H."/>
            <person name="Larsson T."/>
            <person name="Lv J."/>
            <person name="Arendt D."/>
            <person name="Savage R."/>
            <person name="Osoegawa K."/>
            <person name="de Jong P."/>
            <person name="Lindberg D.R."/>
            <person name="Seaver E.C."/>
            <person name="Weisblat D.A."/>
            <person name="Putnam N.H."/>
            <person name="Grigoriev I.V."/>
            <person name="Rokhsar D.S."/>
        </authorList>
    </citation>
    <scope>NUCLEOTIDE SEQUENCE</scope>
    <source>
        <strain evidence="4">I ESC-2004</strain>
    </source>
</reference>
<dbReference type="EnsemblMetazoa" id="CapteT210060">
    <property type="protein sequence ID" value="CapteP210060"/>
    <property type="gene ID" value="CapteG210060"/>
</dbReference>
<evidence type="ECO:0000256" key="1">
    <source>
        <dbReference type="SAM" id="MobiDB-lite"/>
    </source>
</evidence>
<feature type="compositionally biased region" description="Low complexity" evidence="1">
    <location>
        <begin position="190"/>
        <end position="207"/>
    </location>
</feature>
<keyword evidence="4" id="KW-1185">Reference proteome</keyword>
<reference evidence="3" key="3">
    <citation type="submission" date="2015-06" db="UniProtKB">
        <authorList>
            <consortium name="EnsemblMetazoa"/>
        </authorList>
    </citation>
    <scope>IDENTIFICATION</scope>
</reference>
<accession>R7UZJ7</accession>
<feature type="region of interest" description="Disordered" evidence="1">
    <location>
        <begin position="190"/>
        <end position="210"/>
    </location>
</feature>
<dbReference type="HOGENOM" id="CLU_916941_0_0_1"/>
<proteinExistence type="predicted"/>
<dbReference type="EMBL" id="AMQN01041718">
    <property type="status" value="NOT_ANNOTATED_CDS"/>
    <property type="molecule type" value="Genomic_DNA"/>
</dbReference>
<evidence type="ECO:0000313" key="4">
    <source>
        <dbReference type="Proteomes" id="UP000014760"/>
    </source>
</evidence>
<evidence type="ECO:0000313" key="2">
    <source>
        <dbReference type="EMBL" id="ELU09392.1"/>
    </source>
</evidence>
<dbReference type="AlphaFoldDB" id="R7UZJ7"/>
<organism evidence="2">
    <name type="scientific">Capitella teleta</name>
    <name type="common">Polychaete worm</name>
    <dbReference type="NCBI Taxonomy" id="283909"/>
    <lineage>
        <taxon>Eukaryota</taxon>
        <taxon>Metazoa</taxon>
        <taxon>Spiralia</taxon>
        <taxon>Lophotrochozoa</taxon>
        <taxon>Annelida</taxon>
        <taxon>Polychaeta</taxon>
        <taxon>Sedentaria</taxon>
        <taxon>Scolecida</taxon>
        <taxon>Capitellidae</taxon>
        <taxon>Capitella</taxon>
    </lineage>
</organism>
<dbReference type="Proteomes" id="UP000014760">
    <property type="component" value="Unassembled WGS sequence"/>
</dbReference>
<gene>
    <name evidence="2" type="ORF">CAPTEDRAFT_210060</name>
</gene>
<reference evidence="2 4" key="2">
    <citation type="journal article" date="2013" name="Nature">
        <title>Insights into bilaterian evolution from three spiralian genomes.</title>
        <authorList>
            <person name="Simakov O."/>
            <person name="Marletaz F."/>
            <person name="Cho S.J."/>
            <person name="Edsinger-Gonzales E."/>
            <person name="Havlak P."/>
            <person name="Hellsten U."/>
            <person name="Kuo D.H."/>
            <person name="Larsson T."/>
            <person name="Lv J."/>
            <person name="Arendt D."/>
            <person name="Savage R."/>
            <person name="Osoegawa K."/>
            <person name="de Jong P."/>
            <person name="Grimwood J."/>
            <person name="Chapman J.A."/>
            <person name="Shapiro H."/>
            <person name="Aerts A."/>
            <person name="Otillar R.P."/>
            <person name="Terry A.Y."/>
            <person name="Boore J.L."/>
            <person name="Grigoriev I.V."/>
            <person name="Lindberg D.R."/>
            <person name="Seaver E.C."/>
            <person name="Weisblat D.A."/>
            <person name="Putnam N.H."/>
            <person name="Rokhsar D.S."/>
        </authorList>
    </citation>
    <scope>NUCLEOTIDE SEQUENCE</scope>
    <source>
        <strain evidence="2 4">I ESC-2004</strain>
    </source>
</reference>
<protein>
    <submittedName>
        <fullName evidence="2 3">Uncharacterized protein</fullName>
    </submittedName>
</protein>
<feature type="region of interest" description="Disordered" evidence="1">
    <location>
        <begin position="227"/>
        <end position="249"/>
    </location>
</feature>
<evidence type="ECO:0000313" key="3">
    <source>
        <dbReference type="EnsemblMetazoa" id="CapteP210060"/>
    </source>
</evidence>